<evidence type="ECO:0000256" key="12">
    <source>
        <dbReference type="SAM" id="Phobius"/>
    </source>
</evidence>
<comment type="similarity">
    <text evidence="2">Belongs to the ATPase A chain family.</text>
</comment>
<dbReference type="Gene3D" id="1.20.120.220">
    <property type="entry name" value="ATP synthase, F0 complex, subunit A"/>
    <property type="match status" value="1"/>
</dbReference>
<keyword evidence="3" id="KW-0813">Transport</keyword>
<dbReference type="PROSITE" id="PS00449">
    <property type="entry name" value="ATPASE_A"/>
    <property type="match status" value="1"/>
</dbReference>
<dbReference type="PANTHER" id="PTHR11410">
    <property type="entry name" value="ATP SYNTHASE SUBUNIT A"/>
    <property type="match status" value="1"/>
</dbReference>
<keyword evidence="8" id="KW-0406">Ion transport</keyword>
<dbReference type="CDD" id="cd00310">
    <property type="entry name" value="ATP-synt_Fo_a_6"/>
    <property type="match status" value="1"/>
</dbReference>
<geneLocation type="mitochondrion" evidence="13"/>
<dbReference type="EMBL" id="MF443235">
    <property type="protein sequence ID" value="AUT13420.1"/>
    <property type="molecule type" value="Genomic_DNA"/>
</dbReference>
<evidence type="ECO:0000256" key="5">
    <source>
        <dbReference type="ARBA" id="ARBA00022692"/>
    </source>
</evidence>
<evidence type="ECO:0000256" key="1">
    <source>
        <dbReference type="ARBA" id="ARBA00004141"/>
    </source>
</evidence>
<dbReference type="GO" id="GO:0046933">
    <property type="term" value="F:proton-transporting ATP synthase activity, rotational mechanism"/>
    <property type="evidence" value="ECO:0007669"/>
    <property type="project" value="TreeGrafter"/>
</dbReference>
<feature type="transmembrane region" description="Helical" evidence="12">
    <location>
        <begin position="185"/>
        <end position="211"/>
    </location>
</feature>
<sequence>MMMSLFSMFDPSTISSIQLNWMIMIMTILFMPLNFWTKKSRMINLINSINKNLHNEFKMLFTKSITLKGSTIIFISLFYFILFNNILSNFSYTFCCSAHLVFTLSLSLPIWLSIILYSWTNLTKFMLSHLLPNNTPIMLMPLMIMIETTSNLIRPLALSIRLTANLIAGHLLMTLMGNKFNFNNYYWMMLFLIQILFLMFEFSIAIIQSYVFSILLTLYSSEIN</sequence>
<evidence type="ECO:0000256" key="2">
    <source>
        <dbReference type="ARBA" id="ARBA00006810"/>
    </source>
</evidence>
<keyword evidence="9 12" id="KW-0472">Membrane</keyword>
<organism evidence="13">
    <name type="scientific">Mycopsylla gardenensis</name>
    <dbReference type="NCBI Taxonomy" id="2008466"/>
    <lineage>
        <taxon>Eukaryota</taxon>
        <taxon>Metazoa</taxon>
        <taxon>Ecdysozoa</taxon>
        <taxon>Arthropoda</taxon>
        <taxon>Hexapoda</taxon>
        <taxon>Insecta</taxon>
        <taxon>Pterygota</taxon>
        <taxon>Neoptera</taxon>
        <taxon>Paraneoptera</taxon>
        <taxon>Hemiptera</taxon>
        <taxon>Sternorrhyncha</taxon>
        <taxon>Psylloidea</taxon>
        <taxon>Carsidaridae</taxon>
        <taxon>Homotominae</taxon>
        <taxon>Mycopsylla</taxon>
    </lineage>
</organism>
<keyword evidence="10" id="KW-0066">ATP synthesis</keyword>
<keyword evidence="6" id="KW-0375">Hydrogen ion transport</keyword>
<evidence type="ECO:0000256" key="7">
    <source>
        <dbReference type="ARBA" id="ARBA00022989"/>
    </source>
</evidence>
<keyword evidence="7 12" id="KW-1133">Transmembrane helix</keyword>
<dbReference type="NCBIfam" id="TIGR01131">
    <property type="entry name" value="ATP_synt_6_or_A"/>
    <property type="match status" value="1"/>
</dbReference>
<evidence type="ECO:0000256" key="3">
    <source>
        <dbReference type="ARBA" id="ARBA00022448"/>
    </source>
</evidence>
<dbReference type="InterPro" id="IPR000568">
    <property type="entry name" value="ATP_synth_F0_asu"/>
</dbReference>
<feature type="transmembrane region" description="Helical" evidence="12">
    <location>
        <begin position="20"/>
        <end position="37"/>
    </location>
</feature>
<dbReference type="GO" id="GO:0045259">
    <property type="term" value="C:proton-transporting ATP synthase complex"/>
    <property type="evidence" value="ECO:0007669"/>
    <property type="project" value="UniProtKB-KW"/>
</dbReference>
<dbReference type="Pfam" id="PF00119">
    <property type="entry name" value="ATP-synt_A"/>
    <property type="match status" value="1"/>
</dbReference>
<dbReference type="GO" id="GO:0005743">
    <property type="term" value="C:mitochondrial inner membrane"/>
    <property type="evidence" value="ECO:0007669"/>
    <property type="project" value="UniProtKB-SubCell"/>
</dbReference>
<keyword evidence="5 12" id="KW-0812">Transmembrane</keyword>
<evidence type="ECO:0000313" key="13">
    <source>
        <dbReference type="EMBL" id="AUT13420.1"/>
    </source>
</evidence>
<dbReference type="InterPro" id="IPR035908">
    <property type="entry name" value="F0_ATP_A_sf"/>
</dbReference>
<accession>A0A343SSK2</accession>
<evidence type="ECO:0000256" key="9">
    <source>
        <dbReference type="ARBA" id="ARBA00023136"/>
    </source>
</evidence>
<gene>
    <name evidence="13" type="primary">atp6</name>
</gene>
<dbReference type="AlphaFoldDB" id="A0A343SSK2"/>
<keyword evidence="13" id="KW-0496">Mitochondrion</keyword>
<name>A0A343SSK2_9HEMI</name>
<reference evidence="13" key="1">
    <citation type="submission" date="2017-07" db="EMBL/GenBank/DDBJ databases">
        <authorList>
            <person name="Sun Z.S."/>
            <person name="Albrecht U."/>
            <person name="Echele G."/>
            <person name="Lee C.C."/>
        </authorList>
    </citation>
    <scope>NUCLEOTIDE SEQUENCE</scope>
</reference>
<evidence type="ECO:0000256" key="8">
    <source>
        <dbReference type="ARBA" id="ARBA00023065"/>
    </source>
</evidence>
<dbReference type="PRINTS" id="PR00123">
    <property type="entry name" value="ATPASEA"/>
</dbReference>
<evidence type="ECO:0000256" key="10">
    <source>
        <dbReference type="ARBA" id="ARBA00023310"/>
    </source>
</evidence>
<feature type="transmembrane region" description="Helical" evidence="12">
    <location>
        <begin position="65"/>
        <end position="84"/>
    </location>
</feature>
<evidence type="ECO:0000256" key="4">
    <source>
        <dbReference type="ARBA" id="ARBA00022547"/>
    </source>
</evidence>
<dbReference type="InterPro" id="IPR023011">
    <property type="entry name" value="ATP_synth_F0_asu_AS"/>
</dbReference>
<keyword evidence="4" id="KW-0138">CF(0)</keyword>
<evidence type="ECO:0000256" key="6">
    <source>
        <dbReference type="ARBA" id="ARBA00022781"/>
    </source>
</evidence>
<dbReference type="PANTHER" id="PTHR11410:SF0">
    <property type="entry name" value="ATP SYNTHASE SUBUNIT A"/>
    <property type="match status" value="1"/>
</dbReference>
<dbReference type="SUPFAM" id="SSF81336">
    <property type="entry name" value="F1F0 ATP synthase subunit A"/>
    <property type="match status" value="1"/>
</dbReference>
<dbReference type="InterPro" id="IPR045083">
    <property type="entry name" value="ATP_synth_F0_asu_bact/mt"/>
</dbReference>
<proteinExistence type="inferred from homology"/>
<evidence type="ECO:0000256" key="11">
    <source>
        <dbReference type="RuleBase" id="RU004450"/>
    </source>
</evidence>
<protein>
    <recommendedName>
        <fullName evidence="11">ATP synthase subunit a</fullName>
    </recommendedName>
</protein>
<comment type="subcellular location">
    <subcellularLocation>
        <location evidence="1">Membrane</location>
        <topology evidence="1">Multi-pass membrane protein</topology>
    </subcellularLocation>
    <subcellularLocation>
        <location evidence="11">Mitochondrion inner membrane</location>
        <topology evidence="11">Multi-pass membrane protein</topology>
    </subcellularLocation>
</comment>
<feature type="transmembrane region" description="Helical" evidence="12">
    <location>
        <begin position="90"/>
        <end position="117"/>
    </location>
</feature>